<evidence type="ECO:0000256" key="1">
    <source>
        <dbReference type="ARBA" id="ARBA00004690"/>
    </source>
</evidence>
<evidence type="ECO:0000256" key="8">
    <source>
        <dbReference type="ARBA" id="ARBA00023268"/>
    </source>
</evidence>
<evidence type="ECO:0000256" key="5">
    <source>
        <dbReference type="ARBA" id="ARBA00022741"/>
    </source>
</evidence>
<proteinExistence type="inferred from homology"/>
<keyword evidence="4 9" id="KW-0808">Transferase</keyword>
<dbReference type="Gene3D" id="3.40.50.300">
    <property type="entry name" value="P-loop containing nucleotide triphosphate hydrolases"/>
    <property type="match status" value="1"/>
</dbReference>
<evidence type="ECO:0000256" key="2">
    <source>
        <dbReference type="ARBA" id="ARBA00004784"/>
    </source>
</evidence>
<dbReference type="GO" id="GO:0044211">
    <property type="term" value="P:CTP salvage"/>
    <property type="evidence" value="ECO:0007669"/>
    <property type="project" value="UniProtKB-UniPathway"/>
</dbReference>
<dbReference type="GO" id="GO:0044206">
    <property type="term" value="P:UMP salvage"/>
    <property type="evidence" value="ECO:0007669"/>
    <property type="project" value="UniProtKB-UniPathway"/>
</dbReference>
<accession>A0A067EZG8</accession>
<keyword evidence="12" id="KW-1185">Reference proteome</keyword>
<dbReference type="CDD" id="cd02023">
    <property type="entry name" value="UMPK"/>
    <property type="match status" value="1"/>
</dbReference>
<dbReference type="InterPro" id="IPR000764">
    <property type="entry name" value="Uridine_kinase-like"/>
</dbReference>
<protein>
    <recommendedName>
        <fullName evidence="9">Uridine kinase</fullName>
        <ecNumber evidence="9">2.7.1.48</ecNumber>
    </recommendedName>
</protein>
<dbReference type="InterPro" id="IPR006083">
    <property type="entry name" value="PRK/URK"/>
</dbReference>
<dbReference type="AlphaFoldDB" id="A0A067EZG8"/>
<keyword evidence="7" id="KW-0342">GTP-binding</keyword>
<comment type="pathway">
    <text evidence="2 9">Pyrimidine metabolism; CTP biosynthesis via salvage pathway; CTP from cytidine: step 1/3.</text>
</comment>
<dbReference type="PRINTS" id="PR00988">
    <property type="entry name" value="URIDINKINASE"/>
</dbReference>
<dbReference type="UniPathway" id="UPA00579">
    <property type="reaction ID" value="UER00640"/>
</dbReference>
<evidence type="ECO:0000256" key="9">
    <source>
        <dbReference type="RuleBase" id="RU003825"/>
    </source>
</evidence>
<dbReference type="EC" id="2.7.1.48" evidence="9"/>
<organism evidence="11 12">
    <name type="scientific">Citrus sinensis</name>
    <name type="common">Sweet orange</name>
    <name type="synonym">Citrus aurantium var. sinensis</name>
    <dbReference type="NCBI Taxonomy" id="2711"/>
    <lineage>
        <taxon>Eukaryota</taxon>
        <taxon>Viridiplantae</taxon>
        <taxon>Streptophyta</taxon>
        <taxon>Embryophyta</taxon>
        <taxon>Tracheophyta</taxon>
        <taxon>Spermatophyta</taxon>
        <taxon>Magnoliopsida</taxon>
        <taxon>eudicotyledons</taxon>
        <taxon>Gunneridae</taxon>
        <taxon>Pentapetalae</taxon>
        <taxon>rosids</taxon>
        <taxon>malvids</taxon>
        <taxon>Sapindales</taxon>
        <taxon>Rutaceae</taxon>
        <taxon>Aurantioideae</taxon>
        <taxon>Citrus</taxon>
    </lineage>
</organism>
<keyword evidence="8" id="KW-0511">Multifunctional enzyme</keyword>
<dbReference type="NCBIfam" id="TIGR00235">
    <property type="entry name" value="udk"/>
    <property type="match status" value="1"/>
</dbReference>
<dbReference type="NCBIfam" id="NF004018">
    <property type="entry name" value="PRK05480.1"/>
    <property type="match status" value="1"/>
</dbReference>
<dbReference type="PANTHER" id="PTHR10285">
    <property type="entry name" value="URIDINE KINASE"/>
    <property type="match status" value="1"/>
</dbReference>
<reference evidence="11 12" key="1">
    <citation type="submission" date="2014-04" db="EMBL/GenBank/DDBJ databases">
        <authorList>
            <consortium name="International Citrus Genome Consortium"/>
            <person name="Gmitter F."/>
            <person name="Chen C."/>
            <person name="Farmerie W."/>
            <person name="Harkins T."/>
            <person name="Desany B."/>
            <person name="Mohiuddin M."/>
            <person name="Kodira C."/>
            <person name="Borodovsky M."/>
            <person name="Lomsadze A."/>
            <person name="Burns P."/>
            <person name="Jenkins J."/>
            <person name="Prochnik S."/>
            <person name="Shu S."/>
            <person name="Chapman J."/>
            <person name="Pitluck S."/>
            <person name="Schmutz J."/>
            <person name="Rokhsar D."/>
        </authorList>
    </citation>
    <scope>NUCLEOTIDE SEQUENCE</scope>
</reference>
<evidence type="ECO:0000256" key="7">
    <source>
        <dbReference type="ARBA" id="ARBA00023134"/>
    </source>
</evidence>
<dbReference type="UniPathway" id="UPA00574">
    <property type="reaction ID" value="UER00637"/>
</dbReference>
<dbReference type="Proteomes" id="UP000027120">
    <property type="component" value="Unassembled WGS sequence"/>
</dbReference>
<keyword evidence="3" id="KW-0021">Allosteric enzyme</keyword>
<dbReference type="EMBL" id="KK784942">
    <property type="protein sequence ID" value="KDO59230.1"/>
    <property type="molecule type" value="Genomic_DNA"/>
</dbReference>
<dbReference type="GO" id="GO:0004849">
    <property type="term" value="F:uridine kinase activity"/>
    <property type="evidence" value="ECO:0007669"/>
    <property type="project" value="UniProtKB-EC"/>
</dbReference>
<comment type="catalytic activity">
    <reaction evidence="9">
        <text>cytidine + ATP = CMP + ADP + H(+)</text>
        <dbReference type="Rhea" id="RHEA:24674"/>
        <dbReference type="ChEBI" id="CHEBI:15378"/>
        <dbReference type="ChEBI" id="CHEBI:17562"/>
        <dbReference type="ChEBI" id="CHEBI:30616"/>
        <dbReference type="ChEBI" id="CHEBI:60377"/>
        <dbReference type="ChEBI" id="CHEBI:456216"/>
        <dbReference type="EC" id="2.7.1.48"/>
    </reaction>
</comment>
<name>A0A067EZG8_CITSI</name>
<comment type="similarity">
    <text evidence="9">Belongs to the uridine kinase family.</text>
</comment>
<dbReference type="SUPFAM" id="SSF52540">
    <property type="entry name" value="P-loop containing nucleoside triphosphate hydrolases"/>
    <property type="match status" value="1"/>
</dbReference>
<dbReference type="Pfam" id="PF00485">
    <property type="entry name" value="PRK"/>
    <property type="match status" value="1"/>
</dbReference>
<keyword evidence="9" id="KW-0067">ATP-binding</keyword>
<keyword evidence="6 9" id="KW-0418">Kinase</keyword>
<keyword evidence="5 9" id="KW-0547">Nucleotide-binding</keyword>
<sequence>MDSKTVVDMIEASSGVHFSGFHMDGLEVRNKETGQPTISAAENLHRQPFVIGVAGGAASGKTTVCDMIIQQLHDQRVVLVNQDSFYHNLTEQELARVHEYNFDHPDAFDTEKLLSSMEKLRHGQAVDIPNYDFKSYKNNVFPARRVNPSDVILLEGILVFHDSRVRELMNMKIFVDTDADVRLARRIRRDTVEKGRDIATVLDQYSKFVKPAFDDFILPTKKYADIIIPRGGDNHVAIDLIVQHIRTKLGQHDLCKIYPNLYVIHSTFQVSFSYSLTT</sequence>
<dbReference type="GO" id="GO:0005524">
    <property type="term" value="F:ATP binding"/>
    <property type="evidence" value="ECO:0007669"/>
    <property type="project" value="UniProtKB-KW"/>
</dbReference>
<evidence type="ECO:0000313" key="12">
    <source>
        <dbReference type="Proteomes" id="UP000027120"/>
    </source>
</evidence>
<evidence type="ECO:0000313" key="11">
    <source>
        <dbReference type="EMBL" id="KDO59230.1"/>
    </source>
</evidence>
<evidence type="ECO:0000256" key="3">
    <source>
        <dbReference type="ARBA" id="ARBA00022533"/>
    </source>
</evidence>
<comment type="pathway">
    <text evidence="1 9">Pyrimidine metabolism; UMP biosynthesis via salvage pathway; UMP from uridine: step 1/1.</text>
</comment>
<gene>
    <name evidence="11" type="ORF">CISIN_1g019592mg</name>
</gene>
<dbReference type="FunFam" id="3.40.50.300:FF:000339">
    <property type="entry name" value="Uridine kinase"/>
    <property type="match status" value="1"/>
</dbReference>
<evidence type="ECO:0000256" key="4">
    <source>
        <dbReference type="ARBA" id="ARBA00022679"/>
    </source>
</evidence>
<feature type="domain" description="Phosphoribulokinase/uridine kinase" evidence="10">
    <location>
        <begin position="50"/>
        <end position="236"/>
    </location>
</feature>
<dbReference type="InterPro" id="IPR027417">
    <property type="entry name" value="P-loop_NTPase"/>
</dbReference>
<dbReference type="EMBL" id="KK784942">
    <property type="protein sequence ID" value="KDO59229.1"/>
    <property type="molecule type" value="Genomic_DNA"/>
</dbReference>
<comment type="catalytic activity">
    <reaction evidence="9">
        <text>uridine + ATP = UMP + ADP + H(+)</text>
        <dbReference type="Rhea" id="RHEA:16825"/>
        <dbReference type="ChEBI" id="CHEBI:15378"/>
        <dbReference type="ChEBI" id="CHEBI:16704"/>
        <dbReference type="ChEBI" id="CHEBI:30616"/>
        <dbReference type="ChEBI" id="CHEBI:57865"/>
        <dbReference type="ChEBI" id="CHEBI:456216"/>
        <dbReference type="EC" id="2.7.1.48"/>
    </reaction>
</comment>
<dbReference type="SMR" id="A0A067EZG8"/>
<evidence type="ECO:0000259" key="10">
    <source>
        <dbReference type="Pfam" id="PF00485"/>
    </source>
</evidence>
<dbReference type="GO" id="GO:0005525">
    <property type="term" value="F:GTP binding"/>
    <property type="evidence" value="ECO:0007669"/>
    <property type="project" value="UniProtKB-KW"/>
</dbReference>
<evidence type="ECO:0000256" key="6">
    <source>
        <dbReference type="ARBA" id="ARBA00022777"/>
    </source>
</evidence>